<dbReference type="InterPro" id="IPR041628">
    <property type="entry name" value="ChlI/MoxR_AAA_lid"/>
</dbReference>
<dbReference type="Pfam" id="PF07726">
    <property type="entry name" value="AAA_3"/>
    <property type="match status" value="1"/>
</dbReference>
<dbReference type="InterPro" id="IPR027417">
    <property type="entry name" value="P-loop_NTPase"/>
</dbReference>
<feature type="domain" description="ATPase AAA-3" evidence="4">
    <location>
        <begin position="45"/>
        <end position="175"/>
    </location>
</feature>
<evidence type="ECO:0000256" key="1">
    <source>
        <dbReference type="ARBA" id="ARBA00022741"/>
    </source>
</evidence>
<dbReference type="PANTHER" id="PTHR42759">
    <property type="entry name" value="MOXR FAMILY PROTEIN"/>
    <property type="match status" value="1"/>
</dbReference>
<keyword evidence="2" id="KW-0067">ATP-binding</keyword>
<dbReference type="GO" id="GO:0005524">
    <property type="term" value="F:ATP binding"/>
    <property type="evidence" value="ECO:0007669"/>
    <property type="project" value="UniProtKB-KW"/>
</dbReference>
<dbReference type="PANTHER" id="PTHR42759:SF1">
    <property type="entry name" value="MAGNESIUM-CHELATASE SUBUNIT CHLD"/>
    <property type="match status" value="1"/>
</dbReference>
<evidence type="ECO:0000256" key="2">
    <source>
        <dbReference type="ARBA" id="ARBA00022840"/>
    </source>
</evidence>
<keyword evidence="7" id="KW-1185">Reference proteome</keyword>
<dbReference type="AlphaFoldDB" id="A0A6H3NJB6"/>
<name>A0A6H3NJB6_9LEPT</name>
<dbReference type="Proteomes" id="UP000297649">
    <property type="component" value="Unassembled WGS sequence"/>
</dbReference>
<evidence type="ECO:0000313" key="6">
    <source>
        <dbReference type="EMBL" id="TGN11357.1"/>
    </source>
</evidence>
<protein>
    <submittedName>
        <fullName evidence="6">AAA family ATPase</fullName>
    </submittedName>
</protein>
<dbReference type="CDD" id="cd00009">
    <property type="entry name" value="AAA"/>
    <property type="match status" value="1"/>
</dbReference>
<comment type="caution">
    <text evidence="6">The sequence shown here is derived from an EMBL/GenBank/DDBJ whole genome shotgun (WGS) entry which is preliminary data.</text>
</comment>
<feature type="domain" description="ChlI/MoxR AAA lid" evidence="5">
    <location>
        <begin position="251"/>
        <end position="318"/>
    </location>
</feature>
<dbReference type="Gene3D" id="1.10.8.80">
    <property type="entry name" value="Magnesium chelatase subunit I, C-Terminal domain"/>
    <property type="match status" value="1"/>
</dbReference>
<dbReference type="Pfam" id="PF17863">
    <property type="entry name" value="AAA_lid_2"/>
    <property type="match status" value="1"/>
</dbReference>
<evidence type="ECO:0000259" key="5">
    <source>
        <dbReference type="Pfam" id="PF17863"/>
    </source>
</evidence>
<dbReference type="FunFam" id="3.40.50.300:FF:000640">
    <property type="entry name" value="MoxR family ATPase"/>
    <property type="match status" value="1"/>
</dbReference>
<dbReference type="OrthoDB" id="9808397at2"/>
<evidence type="ECO:0000259" key="4">
    <source>
        <dbReference type="Pfam" id="PF07726"/>
    </source>
</evidence>
<gene>
    <name evidence="6" type="ORF">EHR08_17750</name>
</gene>
<reference evidence="6" key="1">
    <citation type="journal article" date="2019" name="PLoS Negl. Trop. Dis.">
        <title>Revisiting the worldwide diversity of Leptospira species in the environment.</title>
        <authorList>
            <person name="Vincent A.T."/>
            <person name="Schiettekatte O."/>
            <person name="Bourhy P."/>
            <person name="Veyrier F.J."/>
            <person name="Picardeau M."/>
        </authorList>
    </citation>
    <scope>NUCLEOTIDE SEQUENCE [LARGE SCALE GENOMIC DNA]</scope>
    <source>
        <strain evidence="6">201601109</strain>
    </source>
</reference>
<proteinExistence type="inferred from homology"/>
<keyword evidence="1" id="KW-0547">Nucleotide-binding</keyword>
<dbReference type="GO" id="GO:0016887">
    <property type="term" value="F:ATP hydrolysis activity"/>
    <property type="evidence" value="ECO:0007669"/>
    <property type="project" value="InterPro"/>
</dbReference>
<dbReference type="Gene3D" id="3.40.50.300">
    <property type="entry name" value="P-loop containing nucleotide triphosphate hydrolases"/>
    <property type="match status" value="1"/>
</dbReference>
<dbReference type="InterPro" id="IPR050764">
    <property type="entry name" value="CbbQ/NirQ/NorQ/GpvN"/>
</dbReference>
<dbReference type="RefSeq" id="WP_135743643.1">
    <property type="nucleotide sequence ID" value="NZ_RQHT01000010.1"/>
</dbReference>
<sequence>MQINKEQIKEISDQVKLIRSELSESISGMDNVIQSLFVGLVANGHVLLEGMPGLAKTLVAKNLASIMDAKFSRVQFTPDLLPADLTGTNIFNPKTSSFEIRKGPIFTNVLLADEINRAPAKVQSALLQCMEERQVSIADQTFDLDLPFFVVATQNPIDQEGTYPLPEAQLDRFLFKVTVTYPSFEDELTILHQHGSLSVSKKKPKKIIHPKDIQKISETSNKVFIEPKLQNYIVNLTRNTRPETTIDNELKTYIQHGVSPRASLALLKVSRINSLLEGRDFVIPEDIQRFFSEIVKHRLHLTIDAISEDITTDSIIKRILSVTEVP</sequence>
<evidence type="ECO:0000313" key="7">
    <source>
        <dbReference type="Proteomes" id="UP000297649"/>
    </source>
</evidence>
<evidence type="ECO:0000256" key="3">
    <source>
        <dbReference type="ARBA" id="ARBA00061607"/>
    </source>
</evidence>
<dbReference type="PIRSF" id="PIRSF002849">
    <property type="entry name" value="AAA_ATPase_chaperone_MoxR_prd"/>
    <property type="match status" value="1"/>
</dbReference>
<organism evidence="6 7">
    <name type="scientific">Leptospira bandrabouensis</name>
    <dbReference type="NCBI Taxonomy" id="2484903"/>
    <lineage>
        <taxon>Bacteria</taxon>
        <taxon>Pseudomonadati</taxon>
        <taxon>Spirochaetota</taxon>
        <taxon>Spirochaetia</taxon>
        <taxon>Leptospirales</taxon>
        <taxon>Leptospiraceae</taxon>
        <taxon>Leptospira</taxon>
    </lineage>
</organism>
<dbReference type="InterPro" id="IPR011703">
    <property type="entry name" value="ATPase_AAA-3"/>
</dbReference>
<comment type="similarity">
    <text evidence="3">Belongs to the MoxR family.</text>
</comment>
<accession>A0A6H3NJB6</accession>
<dbReference type="EMBL" id="RQHU01000024">
    <property type="protein sequence ID" value="TGN11357.1"/>
    <property type="molecule type" value="Genomic_DNA"/>
</dbReference>
<dbReference type="SUPFAM" id="SSF52540">
    <property type="entry name" value="P-loop containing nucleoside triphosphate hydrolases"/>
    <property type="match status" value="1"/>
</dbReference>